<gene>
    <name evidence="7" type="ORF">IAB78_06255</name>
</gene>
<dbReference type="EC" id="3.2.1.-" evidence="7"/>
<evidence type="ECO:0000256" key="2">
    <source>
        <dbReference type="ARBA" id="ARBA00011245"/>
    </source>
</evidence>
<reference evidence="7" key="1">
    <citation type="submission" date="2020-10" db="EMBL/GenBank/DDBJ databases">
        <authorList>
            <person name="Gilroy R."/>
        </authorList>
    </citation>
    <scope>NUCLEOTIDE SEQUENCE</scope>
    <source>
        <strain evidence="7">B2-16538</strain>
    </source>
</reference>
<keyword evidence="4" id="KW-0472">Membrane</keyword>
<feature type="transmembrane region" description="Helical" evidence="4">
    <location>
        <begin position="9"/>
        <end position="28"/>
    </location>
</feature>
<dbReference type="Gene3D" id="1.20.1050.60">
    <property type="entry name" value="alpha-1,2-mannosidase"/>
    <property type="match status" value="1"/>
</dbReference>
<evidence type="ECO:0000259" key="5">
    <source>
        <dbReference type="Pfam" id="PF07971"/>
    </source>
</evidence>
<dbReference type="Gene3D" id="3.30.2080.10">
    <property type="entry name" value="GH92 mannosidase domain"/>
    <property type="match status" value="1"/>
</dbReference>
<dbReference type="GO" id="GO:0030246">
    <property type="term" value="F:carbohydrate binding"/>
    <property type="evidence" value="ECO:0007669"/>
    <property type="project" value="InterPro"/>
</dbReference>
<feature type="domain" description="Glycosyl hydrolase family 92" evidence="5">
    <location>
        <begin position="290"/>
        <end position="780"/>
    </location>
</feature>
<dbReference type="GO" id="GO:0005829">
    <property type="term" value="C:cytosol"/>
    <property type="evidence" value="ECO:0007669"/>
    <property type="project" value="TreeGrafter"/>
</dbReference>
<comment type="caution">
    <text evidence="7">The sequence shown here is derived from an EMBL/GenBank/DDBJ whole genome shotgun (WGS) entry which is preliminary data.</text>
</comment>
<evidence type="ECO:0000313" key="7">
    <source>
        <dbReference type="EMBL" id="MBO8486009.1"/>
    </source>
</evidence>
<proteinExistence type="predicted"/>
<comment type="cofactor">
    <cofactor evidence="1">
        <name>Ca(2+)</name>
        <dbReference type="ChEBI" id="CHEBI:29108"/>
    </cofactor>
</comment>
<evidence type="ECO:0000313" key="8">
    <source>
        <dbReference type="Proteomes" id="UP000823750"/>
    </source>
</evidence>
<name>A0A9D9J3Y3_9BACT</name>
<dbReference type="Pfam" id="PF17678">
    <property type="entry name" value="Glyco_hydro_92N"/>
    <property type="match status" value="1"/>
</dbReference>
<comment type="subunit">
    <text evidence="2">Monomer.</text>
</comment>
<dbReference type="NCBIfam" id="TIGR01180">
    <property type="entry name" value="aman2_put"/>
    <property type="match status" value="1"/>
</dbReference>
<feature type="domain" description="Glycosyl hydrolase family 92 N-terminal" evidence="6">
    <location>
        <begin position="41"/>
        <end position="284"/>
    </location>
</feature>
<keyword evidence="4" id="KW-0812">Transmembrane</keyword>
<keyword evidence="3" id="KW-0106">Calcium</keyword>
<dbReference type="Pfam" id="PF07971">
    <property type="entry name" value="Glyco_hydro_92"/>
    <property type="match status" value="1"/>
</dbReference>
<dbReference type="Gene3D" id="2.70.98.10">
    <property type="match status" value="1"/>
</dbReference>
<dbReference type="AlphaFoldDB" id="A0A9D9J3Y3"/>
<dbReference type="GO" id="GO:0016798">
    <property type="term" value="F:hydrolase activity, acting on glycosyl bonds"/>
    <property type="evidence" value="ECO:0007669"/>
    <property type="project" value="UniProtKB-KW"/>
</dbReference>
<dbReference type="InterPro" id="IPR014718">
    <property type="entry name" value="GH-type_carb-bd"/>
</dbReference>
<dbReference type="InterPro" id="IPR008928">
    <property type="entry name" value="6-hairpin_glycosidase_sf"/>
</dbReference>
<reference evidence="7" key="2">
    <citation type="journal article" date="2021" name="PeerJ">
        <title>Extensive microbial diversity within the chicken gut microbiome revealed by metagenomics and culture.</title>
        <authorList>
            <person name="Gilroy R."/>
            <person name="Ravi A."/>
            <person name="Getino M."/>
            <person name="Pursley I."/>
            <person name="Horton D.L."/>
            <person name="Alikhan N.F."/>
            <person name="Baker D."/>
            <person name="Gharbi K."/>
            <person name="Hall N."/>
            <person name="Watson M."/>
            <person name="Adriaenssens E.M."/>
            <person name="Foster-Nyarko E."/>
            <person name="Jarju S."/>
            <person name="Secka A."/>
            <person name="Antonio M."/>
            <person name="Oren A."/>
            <person name="Chaudhuri R.R."/>
            <person name="La Ragione R."/>
            <person name="Hildebrand F."/>
            <person name="Pallen M.J."/>
        </authorList>
    </citation>
    <scope>NUCLEOTIDE SEQUENCE</scope>
    <source>
        <strain evidence="7">B2-16538</strain>
    </source>
</reference>
<accession>A0A9D9J3Y3</accession>
<dbReference type="InterPro" id="IPR041371">
    <property type="entry name" value="GH92_N"/>
</dbReference>
<dbReference type="GO" id="GO:0005975">
    <property type="term" value="P:carbohydrate metabolic process"/>
    <property type="evidence" value="ECO:0007669"/>
    <property type="project" value="InterPro"/>
</dbReference>
<dbReference type="SUPFAM" id="SSF48208">
    <property type="entry name" value="Six-hairpin glycosidases"/>
    <property type="match status" value="1"/>
</dbReference>
<dbReference type="PANTHER" id="PTHR12143">
    <property type="entry name" value="PEPTIDE N-GLYCANASE PNGASE -RELATED"/>
    <property type="match status" value="1"/>
</dbReference>
<dbReference type="InterPro" id="IPR012939">
    <property type="entry name" value="Glyco_hydro_92"/>
</dbReference>
<evidence type="ECO:0000259" key="6">
    <source>
        <dbReference type="Pfam" id="PF17678"/>
    </source>
</evidence>
<dbReference type="EMBL" id="JADILX010000090">
    <property type="protein sequence ID" value="MBO8486009.1"/>
    <property type="molecule type" value="Genomic_DNA"/>
</dbReference>
<dbReference type="Proteomes" id="UP000823750">
    <property type="component" value="Unassembled WGS sequence"/>
</dbReference>
<dbReference type="InterPro" id="IPR005887">
    <property type="entry name" value="GH92_a_mannosidase_put"/>
</dbReference>
<evidence type="ECO:0000256" key="1">
    <source>
        <dbReference type="ARBA" id="ARBA00001913"/>
    </source>
</evidence>
<dbReference type="InterPro" id="IPR050883">
    <property type="entry name" value="PNGase"/>
</dbReference>
<evidence type="ECO:0000256" key="4">
    <source>
        <dbReference type="SAM" id="Phobius"/>
    </source>
</evidence>
<dbReference type="GO" id="GO:0000224">
    <property type="term" value="F:peptide-N4-(N-acetyl-beta-glucosaminyl)asparagine amidase activity"/>
    <property type="evidence" value="ECO:0007669"/>
    <property type="project" value="TreeGrafter"/>
</dbReference>
<dbReference type="Gene3D" id="1.20.1610.10">
    <property type="entry name" value="alpha-1,2-mannosidases domains"/>
    <property type="match status" value="1"/>
</dbReference>
<dbReference type="PANTHER" id="PTHR12143:SF39">
    <property type="entry name" value="SECRETED PROTEIN"/>
    <property type="match status" value="1"/>
</dbReference>
<dbReference type="GO" id="GO:0006516">
    <property type="term" value="P:glycoprotein catabolic process"/>
    <property type="evidence" value="ECO:0007669"/>
    <property type="project" value="TreeGrafter"/>
</dbReference>
<sequence>MTRLADIKWVPFITVSAIAVIMTAIPAACSSGHSTENVLEYVDPFIGTAHSRWFFFTPAAVPFGMAKLAPTTDGHLGNKSGWEAVGYDSRHNTIEGFANFHEFQIGGIVIAPTTGDVQTVPGDIDTPESGYRSRFDKKDEEASPGYYSVVLKDYGIKAELTATKRTGFHRYTFPAIENSNIIFNIGTRMGESGPVKDAWARYTPDGRIEGWVKTVPEYVRIYQEGADVTMYFSAQIDACPSSFGCFRGEELFLRTDEISGAGTGMFFTFDTREDRTINIKIGLSYTSVENARYNLDTEAAEMDFDMALDAAKKDWGNALGRIRVEGGKKEDRVKFYTGLFHALLGRGLASDANGAYPKNDGTTGQILLDNAGNPVHNHYNTDAVWGAYWNLTQLWALAWPEYYSDWISSQILVYKDAGWLGDGIACSRYVSGVGSNMVGLAIAAAYNCGIRDFDIGTAYQAAFKNETGSKGRVKGAGKEDIGDFLRYGYCPYSDNPDAEYDFSASHTLEYSFSCYAVAQMARALEHNEDYILLESLSHGWENLFDTQTRLIRPRHRDGKFLEEFNPTAPWKGFQEGNAVQYTYYVPHHIERLVSLVGRDEFVRRLDSTFTISRENIFGGGTTVNAFSGLHSYYNHGNQPNLHISSLFNFAGSPWLSQKWMRLICNEFYGTDPVHGYGYGQDEDQGQLGAWYVMASMGLFDAKGLTAPEPSFQLGSPLFDKITITLNPDYYTGEKFIIETTGNSTDSYYIQSAILNGKPVDPVCIPFAEITDGGRLEVTLSNKIPDRAINQATIQ</sequence>
<protein>
    <submittedName>
        <fullName evidence="7">GH92 family glycosyl hydrolase</fullName>
        <ecNumber evidence="7">3.2.1.-</ecNumber>
    </submittedName>
</protein>
<organism evidence="7 8">
    <name type="scientific">Candidatus Cryptobacteroides excrementavium</name>
    <dbReference type="NCBI Taxonomy" id="2840759"/>
    <lineage>
        <taxon>Bacteria</taxon>
        <taxon>Pseudomonadati</taxon>
        <taxon>Bacteroidota</taxon>
        <taxon>Bacteroidia</taxon>
        <taxon>Bacteroidales</taxon>
        <taxon>Candidatus Cryptobacteroides</taxon>
    </lineage>
</organism>
<keyword evidence="4" id="KW-1133">Transmembrane helix</keyword>
<keyword evidence="7" id="KW-0326">Glycosidase</keyword>
<evidence type="ECO:0000256" key="3">
    <source>
        <dbReference type="ARBA" id="ARBA00022837"/>
    </source>
</evidence>
<keyword evidence="7" id="KW-0378">Hydrolase</keyword>